<evidence type="ECO:0000313" key="2">
    <source>
        <dbReference type="Proteomes" id="UP000095287"/>
    </source>
</evidence>
<protein>
    <submittedName>
        <fullName evidence="3">Uncharacterized protein</fullName>
    </submittedName>
</protein>
<proteinExistence type="predicted"/>
<dbReference type="AlphaFoldDB" id="A0A1I7ZT07"/>
<evidence type="ECO:0000313" key="3">
    <source>
        <dbReference type="WBParaSite" id="L893_g29504.t1"/>
    </source>
</evidence>
<accession>A0A1I7ZT07</accession>
<sequence length="80" mass="9035">MVALDGNVDQLLDSSGHQFCHWFLLNDRISVCARVSLLPKPSLWTAVSTSLYLTAIQIGFIKPIFPRSYQLISLRRRTSA</sequence>
<keyword evidence="2" id="KW-1185">Reference proteome</keyword>
<feature type="transmembrane region" description="Helical" evidence="1">
    <location>
        <begin position="43"/>
        <end position="65"/>
    </location>
</feature>
<organism evidence="2 3">
    <name type="scientific">Steinernema glaseri</name>
    <dbReference type="NCBI Taxonomy" id="37863"/>
    <lineage>
        <taxon>Eukaryota</taxon>
        <taxon>Metazoa</taxon>
        <taxon>Ecdysozoa</taxon>
        <taxon>Nematoda</taxon>
        <taxon>Chromadorea</taxon>
        <taxon>Rhabditida</taxon>
        <taxon>Tylenchina</taxon>
        <taxon>Panagrolaimomorpha</taxon>
        <taxon>Strongyloidoidea</taxon>
        <taxon>Steinernematidae</taxon>
        <taxon>Steinernema</taxon>
    </lineage>
</organism>
<reference evidence="3" key="1">
    <citation type="submission" date="2016-11" db="UniProtKB">
        <authorList>
            <consortium name="WormBaseParasite"/>
        </authorList>
    </citation>
    <scope>IDENTIFICATION</scope>
</reference>
<dbReference type="WBParaSite" id="L893_g29504.t1">
    <property type="protein sequence ID" value="L893_g29504.t1"/>
    <property type="gene ID" value="L893_g29504"/>
</dbReference>
<keyword evidence="1" id="KW-0472">Membrane</keyword>
<dbReference type="Proteomes" id="UP000095287">
    <property type="component" value="Unplaced"/>
</dbReference>
<keyword evidence="1" id="KW-1133">Transmembrane helix</keyword>
<keyword evidence="1" id="KW-0812">Transmembrane</keyword>
<name>A0A1I7ZT07_9BILA</name>
<evidence type="ECO:0000256" key="1">
    <source>
        <dbReference type="SAM" id="Phobius"/>
    </source>
</evidence>